<comment type="catalytic activity">
    <reaction evidence="1">
        <text>1-(2-carboxyphenylamino)-1-deoxy-D-ribulose 5-phosphate + H(+) = (1S,2R)-1-C-(indol-3-yl)glycerol 3-phosphate + CO2 + H2O</text>
        <dbReference type="Rhea" id="RHEA:23476"/>
        <dbReference type="ChEBI" id="CHEBI:15377"/>
        <dbReference type="ChEBI" id="CHEBI:15378"/>
        <dbReference type="ChEBI" id="CHEBI:16526"/>
        <dbReference type="ChEBI" id="CHEBI:58613"/>
        <dbReference type="ChEBI" id="CHEBI:58866"/>
        <dbReference type="EC" id="4.1.1.48"/>
    </reaction>
</comment>
<keyword evidence="7" id="KW-0210">Decarboxylase</keyword>
<dbReference type="GO" id="GO:0004640">
    <property type="term" value="F:phosphoribosylanthranilate isomerase activity"/>
    <property type="evidence" value="ECO:0007669"/>
    <property type="project" value="TreeGrafter"/>
</dbReference>
<evidence type="ECO:0000256" key="10">
    <source>
        <dbReference type="ARBA" id="ARBA00023239"/>
    </source>
</evidence>
<dbReference type="PANTHER" id="PTHR22854">
    <property type="entry name" value="TRYPTOPHAN BIOSYNTHESIS PROTEIN"/>
    <property type="match status" value="1"/>
</dbReference>
<gene>
    <name evidence="12" type="ordered locus">TUZN_1646</name>
</gene>
<dbReference type="InterPro" id="IPR045186">
    <property type="entry name" value="Indole-3-glycerol_P_synth"/>
</dbReference>
<dbReference type="GO" id="GO:0004425">
    <property type="term" value="F:indole-3-glycerol-phosphate synthase activity"/>
    <property type="evidence" value="ECO:0007669"/>
    <property type="project" value="UniProtKB-EC"/>
</dbReference>
<evidence type="ECO:0000256" key="5">
    <source>
        <dbReference type="ARBA" id="ARBA00018080"/>
    </source>
</evidence>
<keyword evidence="9" id="KW-0057">Aromatic amino acid biosynthesis</keyword>
<dbReference type="HOGENOM" id="CLU_034247_0_1_2"/>
<dbReference type="AlphaFoldDB" id="F2L2Z3"/>
<keyword evidence="8" id="KW-0822">Tryptophan biosynthesis</keyword>
<dbReference type="SUPFAM" id="SSF51366">
    <property type="entry name" value="Ribulose-phoshate binding barrel"/>
    <property type="match status" value="1"/>
</dbReference>
<dbReference type="RefSeq" id="WP_013680447.1">
    <property type="nucleotide sequence ID" value="NC_015315.1"/>
</dbReference>
<dbReference type="OrthoDB" id="15223at2157"/>
<dbReference type="EMBL" id="CP002590">
    <property type="protein sequence ID" value="AEA13112.1"/>
    <property type="molecule type" value="Genomic_DNA"/>
</dbReference>
<reference key="2">
    <citation type="submission" date="2011-03" db="EMBL/GenBank/DDBJ databases">
        <title>Complete genome sequence of the thermoacidophilic crenarchaeon Thermoproteus uzoniensis 768-20.</title>
        <authorList>
            <person name="Mardanov A.V."/>
            <person name="Gumerov V.M."/>
            <person name="Beletsky A.V."/>
            <person name="Prokofeva M.I."/>
            <person name="Bonch-Osmolovskaya E.A."/>
            <person name="Ravin N.V."/>
            <person name="Skryabin K.G."/>
        </authorList>
    </citation>
    <scope>NUCLEOTIDE SEQUENCE</scope>
    <source>
        <strain>768-20</strain>
    </source>
</reference>
<dbReference type="STRING" id="999630.TUZN_1646"/>
<dbReference type="UniPathway" id="UPA00035">
    <property type="reaction ID" value="UER00043"/>
</dbReference>
<dbReference type="InterPro" id="IPR001468">
    <property type="entry name" value="Indole-3-GlycerolPSynthase_CS"/>
</dbReference>
<evidence type="ECO:0000313" key="12">
    <source>
        <dbReference type="EMBL" id="AEA13112.1"/>
    </source>
</evidence>
<keyword evidence="13" id="KW-1185">Reference proteome</keyword>
<sequence>MNFLEEVRKSLKYRAERPPPREVPLVDFRKALGDFGIIAEYKRASPSGVIRADLPPWRYFEELAQYVDAFSVLTEPFWFMGDLRFVPLAKRFKPVLAKDFVLDKRQIDVFFGYGADAVLIISEFALDKTVELAEYAKRIGMTPLVEVGDAKTALEVLEYGDYLLGINSRDLRTLDLSFERALNVAEAVAGKADFIIESGINKPGQVEMACRKGARGVLIGTALMREPGLAKELREAVKKC</sequence>
<evidence type="ECO:0000256" key="3">
    <source>
        <dbReference type="ARBA" id="ARBA00008737"/>
    </source>
</evidence>
<comment type="similarity">
    <text evidence="3">Belongs to the TrpC family.</text>
</comment>
<feature type="domain" description="Indole-3-glycerol phosphate synthase" evidence="11">
    <location>
        <begin position="29"/>
        <end position="235"/>
    </location>
</feature>
<accession>F2L2Z3</accession>
<evidence type="ECO:0000256" key="8">
    <source>
        <dbReference type="ARBA" id="ARBA00022822"/>
    </source>
</evidence>
<evidence type="ECO:0000259" key="11">
    <source>
        <dbReference type="Pfam" id="PF00218"/>
    </source>
</evidence>
<dbReference type="PROSITE" id="PS00614">
    <property type="entry name" value="IGPS"/>
    <property type="match status" value="1"/>
</dbReference>
<dbReference type="InterPro" id="IPR013785">
    <property type="entry name" value="Aldolase_TIM"/>
</dbReference>
<evidence type="ECO:0000256" key="7">
    <source>
        <dbReference type="ARBA" id="ARBA00022793"/>
    </source>
</evidence>
<dbReference type="CDD" id="cd00331">
    <property type="entry name" value="IGPS"/>
    <property type="match status" value="1"/>
</dbReference>
<organism evidence="12 13">
    <name type="scientific">Thermoproteus uzoniensis (strain 768-20)</name>
    <dbReference type="NCBI Taxonomy" id="999630"/>
    <lineage>
        <taxon>Archaea</taxon>
        <taxon>Thermoproteota</taxon>
        <taxon>Thermoprotei</taxon>
        <taxon>Thermoproteales</taxon>
        <taxon>Thermoproteaceae</taxon>
        <taxon>Thermoproteus</taxon>
    </lineage>
</organism>
<dbReference type="GO" id="GO:0000162">
    <property type="term" value="P:L-tryptophan biosynthetic process"/>
    <property type="evidence" value="ECO:0007669"/>
    <property type="project" value="UniProtKB-UniPathway"/>
</dbReference>
<keyword evidence="6" id="KW-0028">Amino-acid biosynthesis</keyword>
<dbReference type="Gene3D" id="3.20.20.70">
    <property type="entry name" value="Aldolase class I"/>
    <property type="match status" value="1"/>
</dbReference>
<dbReference type="Pfam" id="PF00218">
    <property type="entry name" value="IGPS"/>
    <property type="match status" value="1"/>
</dbReference>
<protein>
    <recommendedName>
        <fullName evidence="5">Indole-3-glycerol phosphate synthase</fullName>
        <ecNumber evidence="4">4.1.1.48</ecNumber>
    </recommendedName>
</protein>
<dbReference type="InterPro" id="IPR013798">
    <property type="entry name" value="Indole-3-glycerol_P_synth_dom"/>
</dbReference>
<evidence type="ECO:0000313" key="13">
    <source>
        <dbReference type="Proteomes" id="UP000008138"/>
    </source>
</evidence>
<evidence type="ECO:0000256" key="1">
    <source>
        <dbReference type="ARBA" id="ARBA00001633"/>
    </source>
</evidence>
<dbReference type="GeneID" id="10361165"/>
<evidence type="ECO:0000256" key="6">
    <source>
        <dbReference type="ARBA" id="ARBA00022605"/>
    </source>
</evidence>
<reference evidence="12 13" key="1">
    <citation type="journal article" date="2011" name="J. Bacteriol.">
        <title>Complete genome sequence of the thermoacidophilic crenarchaeon Thermoproteus uzoniensis 768-20.</title>
        <authorList>
            <person name="Mardanov A.V."/>
            <person name="Gumerov V.M."/>
            <person name="Beletsky A.V."/>
            <person name="Prokofeva M.I."/>
            <person name="Bonch-Osmolovskaya E.A."/>
            <person name="Ravin N.V."/>
            <person name="Skryabin K.G."/>
        </authorList>
    </citation>
    <scope>NUCLEOTIDE SEQUENCE [LARGE SCALE GENOMIC DNA]</scope>
    <source>
        <strain evidence="12 13">768-20</strain>
    </source>
</reference>
<dbReference type="Proteomes" id="UP000008138">
    <property type="component" value="Chromosome"/>
</dbReference>
<dbReference type="KEGG" id="tuz:TUZN_1646"/>
<proteinExistence type="inferred from homology"/>
<dbReference type="InterPro" id="IPR011060">
    <property type="entry name" value="RibuloseP-bd_barrel"/>
</dbReference>
<evidence type="ECO:0000256" key="2">
    <source>
        <dbReference type="ARBA" id="ARBA00004696"/>
    </source>
</evidence>
<dbReference type="PANTHER" id="PTHR22854:SF2">
    <property type="entry name" value="INDOLE-3-GLYCEROL-PHOSPHATE SYNTHASE"/>
    <property type="match status" value="1"/>
</dbReference>
<keyword evidence="10" id="KW-0456">Lyase</keyword>
<dbReference type="eggNOG" id="arCOG01088">
    <property type="taxonomic scope" value="Archaea"/>
</dbReference>
<evidence type="ECO:0000256" key="4">
    <source>
        <dbReference type="ARBA" id="ARBA00012362"/>
    </source>
</evidence>
<evidence type="ECO:0000256" key="9">
    <source>
        <dbReference type="ARBA" id="ARBA00023141"/>
    </source>
</evidence>
<name>F2L2Z3_THEU7</name>
<comment type="pathway">
    <text evidence="2">Amino-acid biosynthesis; L-tryptophan biosynthesis; L-tryptophan from chorismate: step 4/5.</text>
</comment>
<dbReference type="EC" id="4.1.1.48" evidence="4"/>